<keyword evidence="6 17" id="KW-0812">Transmembrane</keyword>
<evidence type="ECO:0000256" key="5">
    <source>
        <dbReference type="ARBA" id="ARBA00022679"/>
    </source>
</evidence>
<evidence type="ECO:0000256" key="16">
    <source>
        <dbReference type="SAM" id="MobiDB-lite"/>
    </source>
</evidence>
<feature type="region of interest" description="Disordered" evidence="16">
    <location>
        <begin position="389"/>
        <end position="422"/>
    </location>
</feature>
<sequence length="439" mass="48952">MVEGARKILISPMKTVVLVVLQGGTHDEPTLLPSPPPSLPPPVDTSFKPSMAVVVGVFTTMFSITFLLLLYAKHCRRNHESSATTGGHHHHHHFRSGGGGGGGRRNSGIDRAVIESLPIFRFGALRGEKDGMECAVCLSKYEDEKEVLRLLPKCKHAFHVDCVDTWLDAHSTCPLCRFRVDPEDVLLIVQEQQRESVCPPEEEANKKKNRNPVLDSKHRNSGVEETVGKTGRVVLGRHSSAGERSSRHFLNEVAVVRPSGGVGSSSVANFHDIAASRRSLDSAGTLRRKKETTSSSAVTMGCFDRGGYRKDGLLMMMPTRNEEEEQEQEVLKPTITITDTDRENFVRRFEHRIIALPTRRKGELFKHRWSDLRPSDMLLLKSKMIKKEMGDTSSTVIRRQQEPEEDKMVANRNDDGNLSGRNVINSRSVSEITGLSRFS</sequence>
<keyword evidence="20" id="KW-1185">Reference proteome</keyword>
<comment type="subcellular location">
    <subcellularLocation>
        <location evidence="2">Membrane</location>
        <topology evidence="2">Single-pass membrane protein</topology>
    </subcellularLocation>
</comment>
<dbReference type="EC" id="2.3.2.27" evidence="4"/>
<dbReference type="SMART" id="SM00184">
    <property type="entry name" value="RING"/>
    <property type="match status" value="1"/>
</dbReference>
<proteinExistence type="inferred from homology"/>
<dbReference type="PANTHER" id="PTHR46539:SF2">
    <property type="entry name" value="RING-H2 FINGER PROTEIN ATL43"/>
    <property type="match status" value="1"/>
</dbReference>
<evidence type="ECO:0000256" key="15">
    <source>
        <dbReference type="PROSITE-ProRule" id="PRU00175"/>
    </source>
</evidence>
<feature type="domain" description="RING-type" evidence="18">
    <location>
        <begin position="134"/>
        <end position="177"/>
    </location>
</feature>
<dbReference type="PANTHER" id="PTHR46539">
    <property type="entry name" value="E3 UBIQUITIN-PROTEIN LIGASE ATL42"/>
    <property type="match status" value="1"/>
</dbReference>
<keyword evidence="11" id="KW-0862">Zinc</keyword>
<evidence type="ECO:0000256" key="13">
    <source>
        <dbReference type="ARBA" id="ARBA00023136"/>
    </source>
</evidence>
<dbReference type="AlphaFoldDB" id="A0AA41V3W6"/>
<evidence type="ECO:0000256" key="8">
    <source>
        <dbReference type="ARBA" id="ARBA00022729"/>
    </source>
</evidence>
<name>A0AA41V3W6_PAPNU</name>
<dbReference type="EMBL" id="JAJJMA010136611">
    <property type="protein sequence ID" value="MCL7033620.1"/>
    <property type="molecule type" value="Genomic_DNA"/>
</dbReference>
<dbReference type="InterPro" id="IPR013083">
    <property type="entry name" value="Znf_RING/FYVE/PHD"/>
</dbReference>
<evidence type="ECO:0000256" key="14">
    <source>
        <dbReference type="ARBA" id="ARBA00024209"/>
    </source>
</evidence>
<accession>A0AA41V3W6</accession>
<keyword evidence="9 15" id="KW-0863">Zinc-finger</keyword>
<keyword evidence="12 17" id="KW-1133">Transmembrane helix</keyword>
<dbReference type="Pfam" id="PF13639">
    <property type="entry name" value="zf-RING_2"/>
    <property type="match status" value="1"/>
</dbReference>
<dbReference type="Proteomes" id="UP001177140">
    <property type="component" value="Unassembled WGS sequence"/>
</dbReference>
<evidence type="ECO:0000256" key="9">
    <source>
        <dbReference type="ARBA" id="ARBA00022771"/>
    </source>
</evidence>
<evidence type="ECO:0000313" key="19">
    <source>
        <dbReference type="EMBL" id="MCL7033620.1"/>
    </source>
</evidence>
<dbReference type="FunFam" id="3.30.40.10:FF:000285">
    <property type="entry name" value="RING-H2 finger protein ATL43"/>
    <property type="match status" value="1"/>
</dbReference>
<comment type="catalytic activity">
    <reaction evidence="1">
        <text>S-ubiquitinyl-[E2 ubiquitin-conjugating enzyme]-L-cysteine + [acceptor protein]-L-lysine = [E2 ubiquitin-conjugating enzyme]-L-cysteine + N(6)-ubiquitinyl-[acceptor protein]-L-lysine.</text>
        <dbReference type="EC" id="2.3.2.27"/>
    </reaction>
</comment>
<evidence type="ECO:0000256" key="1">
    <source>
        <dbReference type="ARBA" id="ARBA00000900"/>
    </source>
</evidence>
<dbReference type="GO" id="GO:0061630">
    <property type="term" value="F:ubiquitin protein ligase activity"/>
    <property type="evidence" value="ECO:0007669"/>
    <property type="project" value="UniProtKB-EC"/>
</dbReference>
<feature type="region of interest" description="Disordered" evidence="16">
    <location>
        <begin position="197"/>
        <end position="226"/>
    </location>
</feature>
<evidence type="ECO:0000256" key="6">
    <source>
        <dbReference type="ARBA" id="ARBA00022692"/>
    </source>
</evidence>
<keyword evidence="8" id="KW-0732">Signal</keyword>
<comment type="pathway">
    <text evidence="3">Protein modification; protein ubiquitination.</text>
</comment>
<comment type="similarity">
    <text evidence="14">Belongs to the RING-type zinc finger family. ATL subfamily.</text>
</comment>
<feature type="compositionally biased region" description="Basic and acidic residues" evidence="16">
    <location>
        <begin position="399"/>
        <end position="415"/>
    </location>
</feature>
<feature type="region of interest" description="Disordered" evidence="16">
    <location>
        <begin position="81"/>
        <end position="107"/>
    </location>
</feature>
<evidence type="ECO:0000256" key="10">
    <source>
        <dbReference type="ARBA" id="ARBA00022786"/>
    </source>
</evidence>
<comment type="caution">
    <text evidence="19">The sequence shown here is derived from an EMBL/GenBank/DDBJ whole genome shotgun (WGS) entry which is preliminary data.</text>
</comment>
<evidence type="ECO:0000256" key="7">
    <source>
        <dbReference type="ARBA" id="ARBA00022723"/>
    </source>
</evidence>
<evidence type="ECO:0000256" key="4">
    <source>
        <dbReference type="ARBA" id="ARBA00012483"/>
    </source>
</evidence>
<dbReference type="PROSITE" id="PS50089">
    <property type="entry name" value="ZF_RING_2"/>
    <property type="match status" value="1"/>
</dbReference>
<organism evidence="19 20">
    <name type="scientific">Papaver nudicaule</name>
    <name type="common">Iceland poppy</name>
    <dbReference type="NCBI Taxonomy" id="74823"/>
    <lineage>
        <taxon>Eukaryota</taxon>
        <taxon>Viridiplantae</taxon>
        <taxon>Streptophyta</taxon>
        <taxon>Embryophyta</taxon>
        <taxon>Tracheophyta</taxon>
        <taxon>Spermatophyta</taxon>
        <taxon>Magnoliopsida</taxon>
        <taxon>Ranunculales</taxon>
        <taxon>Papaveraceae</taxon>
        <taxon>Papaveroideae</taxon>
        <taxon>Papaver</taxon>
    </lineage>
</organism>
<feature type="compositionally biased region" description="Gly residues" evidence="16">
    <location>
        <begin position="96"/>
        <end position="105"/>
    </location>
</feature>
<evidence type="ECO:0000313" key="20">
    <source>
        <dbReference type="Proteomes" id="UP001177140"/>
    </source>
</evidence>
<protein>
    <recommendedName>
        <fullName evidence="4">RING-type E3 ubiquitin transferase</fullName>
        <ecNumber evidence="4">2.3.2.27</ecNumber>
    </recommendedName>
</protein>
<dbReference type="SUPFAM" id="SSF57850">
    <property type="entry name" value="RING/U-box"/>
    <property type="match status" value="1"/>
</dbReference>
<dbReference type="GO" id="GO:0008270">
    <property type="term" value="F:zinc ion binding"/>
    <property type="evidence" value="ECO:0007669"/>
    <property type="project" value="UniProtKB-KW"/>
</dbReference>
<evidence type="ECO:0000256" key="3">
    <source>
        <dbReference type="ARBA" id="ARBA00004906"/>
    </source>
</evidence>
<evidence type="ECO:0000256" key="11">
    <source>
        <dbReference type="ARBA" id="ARBA00022833"/>
    </source>
</evidence>
<dbReference type="Gene3D" id="3.30.40.10">
    <property type="entry name" value="Zinc/RING finger domain, C3HC4 (zinc finger)"/>
    <property type="match status" value="1"/>
</dbReference>
<evidence type="ECO:0000256" key="2">
    <source>
        <dbReference type="ARBA" id="ARBA00004167"/>
    </source>
</evidence>
<keyword evidence="7" id="KW-0479">Metal-binding</keyword>
<dbReference type="InterPro" id="IPR001841">
    <property type="entry name" value="Znf_RING"/>
</dbReference>
<keyword evidence="13 17" id="KW-0472">Membrane</keyword>
<reference evidence="19" key="1">
    <citation type="submission" date="2022-03" db="EMBL/GenBank/DDBJ databases">
        <title>A functionally conserved STORR gene fusion in Papaver species that diverged 16.8 million years ago.</title>
        <authorList>
            <person name="Catania T."/>
        </authorList>
    </citation>
    <scope>NUCLEOTIDE SEQUENCE</scope>
    <source>
        <strain evidence="19">S-191538</strain>
    </source>
</reference>
<evidence type="ECO:0000259" key="18">
    <source>
        <dbReference type="PROSITE" id="PS50089"/>
    </source>
</evidence>
<gene>
    <name evidence="19" type="ORF">MKW94_013418</name>
</gene>
<evidence type="ECO:0000256" key="12">
    <source>
        <dbReference type="ARBA" id="ARBA00022989"/>
    </source>
</evidence>
<feature type="transmembrane region" description="Helical" evidence="17">
    <location>
        <begin position="51"/>
        <end position="72"/>
    </location>
</feature>
<evidence type="ECO:0000256" key="17">
    <source>
        <dbReference type="SAM" id="Phobius"/>
    </source>
</evidence>
<dbReference type="CDD" id="cd16461">
    <property type="entry name" value="RING-H2_EL5-like"/>
    <property type="match status" value="1"/>
</dbReference>
<keyword evidence="10" id="KW-0833">Ubl conjugation pathway</keyword>
<dbReference type="GO" id="GO:0016020">
    <property type="term" value="C:membrane"/>
    <property type="evidence" value="ECO:0007669"/>
    <property type="project" value="UniProtKB-SubCell"/>
</dbReference>
<keyword evidence="5" id="KW-0808">Transferase</keyword>